<evidence type="ECO:0000313" key="3">
    <source>
        <dbReference type="Proteomes" id="UP000813444"/>
    </source>
</evidence>
<sequence length="112" mass="12742">MTTCSPPNQGKKMLSNTLPCRVAHIHHGSFFFPSFLFSFFSFFSFWSFSSRDPGTISFSRARLFCPLISCFVMVQVRILSEWSIVPLVGLTPSQPVGCWVQTRIVPFLPFEP</sequence>
<keyword evidence="3" id="KW-1185">Reference proteome</keyword>
<keyword evidence="1" id="KW-0812">Transmembrane</keyword>
<accession>A0A8K0WUB8</accession>
<evidence type="ECO:0000256" key="1">
    <source>
        <dbReference type="SAM" id="Phobius"/>
    </source>
</evidence>
<proteinExistence type="predicted"/>
<gene>
    <name evidence="2" type="ORF">B0I35DRAFT_175325</name>
</gene>
<dbReference type="EMBL" id="JAGPNK010000003">
    <property type="protein sequence ID" value="KAH7325096.1"/>
    <property type="molecule type" value="Genomic_DNA"/>
</dbReference>
<dbReference type="AlphaFoldDB" id="A0A8K0WUB8"/>
<feature type="transmembrane region" description="Helical" evidence="1">
    <location>
        <begin position="61"/>
        <end position="80"/>
    </location>
</feature>
<protein>
    <submittedName>
        <fullName evidence="2">Uncharacterized protein</fullName>
    </submittedName>
</protein>
<comment type="caution">
    <text evidence="2">The sequence shown here is derived from an EMBL/GenBank/DDBJ whole genome shotgun (WGS) entry which is preliminary data.</text>
</comment>
<name>A0A8K0WUB8_9HYPO</name>
<feature type="transmembrane region" description="Helical" evidence="1">
    <location>
        <begin position="30"/>
        <end position="49"/>
    </location>
</feature>
<keyword evidence="1" id="KW-0472">Membrane</keyword>
<keyword evidence="1" id="KW-1133">Transmembrane helix</keyword>
<organism evidence="2 3">
    <name type="scientific">Stachybotrys elegans</name>
    <dbReference type="NCBI Taxonomy" id="80388"/>
    <lineage>
        <taxon>Eukaryota</taxon>
        <taxon>Fungi</taxon>
        <taxon>Dikarya</taxon>
        <taxon>Ascomycota</taxon>
        <taxon>Pezizomycotina</taxon>
        <taxon>Sordariomycetes</taxon>
        <taxon>Hypocreomycetidae</taxon>
        <taxon>Hypocreales</taxon>
        <taxon>Stachybotryaceae</taxon>
        <taxon>Stachybotrys</taxon>
    </lineage>
</organism>
<dbReference type="Proteomes" id="UP000813444">
    <property type="component" value="Unassembled WGS sequence"/>
</dbReference>
<reference evidence="2" key="1">
    <citation type="journal article" date="2021" name="Nat. Commun.">
        <title>Genetic determinants of endophytism in the Arabidopsis root mycobiome.</title>
        <authorList>
            <person name="Mesny F."/>
            <person name="Miyauchi S."/>
            <person name="Thiergart T."/>
            <person name="Pickel B."/>
            <person name="Atanasova L."/>
            <person name="Karlsson M."/>
            <person name="Huettel B."/>
            <person name="Barry K.W."/>
            <person name="Haridas S."/>
            <person name="Chen C."/>
            <person name="Bauer D."/>
            <person name="Andreopoulos W."/>
            <person name="Pangilinan J."/>
            <person name="LaButti K."/>
            <person name="Riley R."/>
            <person name="Lipzen A."/>
            <person name="Clum A."/>
            <person name="Drula E."/>
            <person name="Henrissat B."/>
            <person name="Kohler A."/>
            <person name="Grigoriev I.V."/>
            <person name="Martin F.M."/>
            <person name="Hacquard S."/>
        </authorList>
    </citation>
    <scope>NUCLEOTIDE SEQUENCE</scope>
    <source>
        <strain evidence="2">MPI-CAGE-CH-0235</strain>
    </source>
</reference>
<evidence type="ECO:0000313" key="2">
    <source>
        <dbReference type="EMBL" id="KAH7325096.1"/>
    </source>
</evidence>